<dbReference type="GeneID" id="69591902"/>
<evidence type="ECO:0000313" key="4">
    <source>
        <dbReference type="Proteomes" id="UP001060104"/>
    </source>
</evidence>
<name>A0A174NMZ2_9BACE</name>
<sequence>MKQIKKILLLTSILLGYTITVFSQNLDNIPTEKRDSLLKAKSKEIILRYGPGYYREYKAPTIERIVVPPSETNPEGINVGRAYYMITYWYDKTKERLEEDFAAIVRIWADTGEPAAVLFGCNYGYILDRKKTRSSKEQPPIPYVQSNW</sequence>
<reference evidence="1 3" key="1">
    <citation type="submission" date="2015-09" db="EMBL/GenBank/DDBJ databases">
        <authorList>
            <consortium name="Pathogen Informatics"/>
        </authorList>
    </citation>
    <scope>NUCLEOTIDE SEQUENCE [LARGE SCALE GENOMIC DNA]</scope>
    <source>
        <strain evidence="1 3">2789STDY5834846</strain>
    </source>
</reference>
<gene>
    <name evidence="1" type="ORF">ERS852461_02682</name>
    <name evidence="2" type="ORF">NXY30_27085</name>
</gene>
<evidence type="ECO:0000313" key="1">
    <source>
        <dbReference type="EMBL" id="CUP48621.1"/>
    </source>
</evidence>
<proteinExistence type="predicted"/>
<dbReference type="RefSeq" id="WP_055269805.1">
    <property type="nucleotide sequence ID" value="NZ_CAXKYA010000016.1"/>
</dbReference>
<dbReference type="Proteomes" id="UP001060104">
    <property type="component" value="Chromosome"/>
</dbReference>
<keyword evidence="4" id="KW-1185">Reference proteome</keyword>
<dbReference type="EMBL" id="CP103141">
    <property type="protein sequence ID" value="UVQ74556.1"/>
    <property type="molecule type" value="Genomic_DNA"/>
</dbReference>
<accession>A0A174NMZ2</accession>
<reference evidence="2" key="2">
    <citation type="submission" date="2022-08" db="EMBL/GenBank/DDBJ databases">
        <title>Genome Sequencing of Bacteroides fragilis Group Isolates with Nanopore Technology.</title>
        <authorList>
            <person name="Tisza M.J."/>
            <person name="Smith D."/>
            <person name="Dekker J.P."/>
        </authorList>
    </citation>
    <scope>NUCLEOTIDE SEQUENCE</scope>
    <source>
        <strain evidence="2">BFG-527</strain>
    </source>
</reference>
<organism evidence="1 3">
    <name type="scientific">Bacteroides faecis</name>
    <dbReference type="NCBI Taxonomy" id="674529"/>
    <lineage>
        <taxon>Bacteria</taxon>
        <taxon>Pseudomonadati</taxon>
        <taxon>Bacteroidota</taxon>
        <taxon>Bacteroidia</taxon>
        <taxon>Bacteroidales</taxon>
        <taxon>Bacteroidaceae</taxon>
        <taxon>Bacteroides</taxon>
    </lineage>
</organism>
<evidence type="ECO:0000313" key="2">
    <source>
        <dbReference type="EMBL" id="UVQ74556.1"/>
    </source>
</evidence>
<evidence type="ECO:0000313" key="3">
    <source>
        <dbReference type="Proteomes" id="UP000095606"/>
    </source>
</evidence>
<protein>
    <submittedName>
        <fullName evidence="1">Uncharacterized protein</fullName>
    </submittedName>
</protein>
<dbReference type="Proteomes" id="UP000095606">
    <property type="component" value="Unassembled WGS sequence"/>
</dbReference>
<dbReference type="EMBL" id="CZAE01000012">
    <property type="protein sequence ID" value="CUP48621.1"/>
    <property type="molecule type" value="Genomic_DNA"/>
</dbReference>
<dbReference type="AlphaFoldDB" id="A0A174NMZ2"/>